<reference evidence="3" key="1">
    <citation type="submission" date="2021-01" db="EMBL/GenBank/DDBJ databases">
        <title>Whole genome shotgun sequence of Sinosporangium siamense NBRC 109515.</title>
        <authorList>
            <person name="Komaki H."/>
            <person name="Tamura T."/>
        </authorList>
    </citation>
    <scope>NUCLEOTIDE SEQUENCE</scope>
    <source>
        <strain evidence="3">NBRC 109515</strain>
    </source>
</reference>
<accession>A0A919REA8</accession>
<feature type="transmembrane region" description="Helical" evidence="2">
    <location>
        <begin position="111"/>
        <end position="134"/>
    </location>
</feature>
<sequence>MGGHVSAMVRHGMAVLLTLVVALGVAAMHTLGHVSMQGCGPAHASAPPGGHGSSAAGATSPDPPQGPAKAGPAALHGSSASVPEPVTAAGSGPPNPHVFARGGGAPGHLDPTAVCLAVLTGLVALLAAFVLLGWRQAPARPYGAAQVSWVAARGPPLAGRPLLARLSVLRI</sequence>
<comment type="caution">
    <text evidence="3">The sequence shown here is derived from an EMBL/GenBank/DDBJ whole genome shotgun (WGS) entry which is preliminary data.</text>
</comment>
<dbReference type="AlphaFoldDB" id="A0A919REA8"/>
<name>A0A919REA8_9ACTN</name>
<keyword evidence="2" id="KW-0472">Membrane</keyword>
<protein>
    <submittedName>
        <fullName evidence="3">Uncharacterized protein</fullName>
    </submittedName>
</protein>
<feature type="region of interest" description="Disordered" evidence="1">
    <location>
        <begin position="39"/>
        <end position="103"/>
    </location>
</feature>
<gene>
    <name evidence="3" type="ORF">Ssi02_14510</name>
</gene>
<evidence type="ECO:0000256" key="1">
    <source>
        <dbReference type="SAM" id="MobiDB-lite"/>
    </source>
</evidence>
<evidence type="ECO:0000313" key="4">
    <source>
        <dbReference type="Proteomes" id="UP000606172"/>
    </source>
</evidence>
<keyword evidence="2" id="KW-0812">Transmembrane</keyword>
<organism evidence="3 4">
    <name type="scientific">Sinosporangium siamense</name>
    <dbReference type="NCBI Taxonomy" id="1367973"/>
    <lineage>
        <taxon>Bacteria</taxon>
        <taxon>Bacillati</taxon>
        <taxon>Actinomycetota</taxon>
        <taxon>Actinomycetes</taxon>
        <taxon>Streptosporangiales</taxon>
        <taxon>Streptosporangiaceae</taxon>
        <taxon>Sinosporangium</taxon>
    </lineage>
</organism>
<keyword evidence="4" id="KW-1185">Reference proteome</keyword>
<keyword evidence="2" id="KW-1133">Transmembrane helix</keyword>
<feature type="compositionally biased region" description="Low complexity" evidence="1">
    <location>
        <begin position="39"/>
        <end position="60"/>
    </location>
</feature>
<evidence type="ECO:0000256" key="2">
    <source>
        <dbReference type="SAM" id="Phobius"/>
    </source>
</evidence>
<evidence type="ECO:0000313" key="3">
    <source>
        <dbReference type="EMBL" id="GII91220.1"/>
    </source>
</evidence>
<proteinExistence type="predicted"/>
<dbReference type="EMBL" id="BOOW01000008">
    <property type="protein sequence ID" value="GII91220.1"/>
    <property type="molecule type" value="Genomic_DNA"/>
</dbReference>
<dbReference type="Proteomes" id="UP000606172">
    <property type="component" value="Unassembled WGS sequence"/>
</dbReference>